<comment type="caution">
    <text evidence="2">The sequence shown here is derived from an EMBL/GenBank/DDBJ whole genome shotgun (WGS) entry which is preliminary data.</text>
</comment>
<name>A0ABT8RK54_9BACT</name>
<accession>A0ABT8RK54</accession>
<keyword evidence="1" id="KW-0812">Transmembrane</keyword>
<dbReference type="Proteomes" id="UP001168528">
    <property type="component" value="Unassembled WGS sequence"/>
</dbReference>
<keyword evidence="1" id="KW-1133">Transmembrane helix</keyword>
<evidence type="ECO:0000313" key="3">
    <source>
        <dbReference type="Proteomes" id="UP001168528"/>
    </source>
</evidence>
<evidence type="ECO:0000313" key="2">
    <source>
        <dbReference type="EMBL" id="MDO1451227.1"/>
    </source>
</evidence>
<gene>
    <name evidence="2" type="ORF">Q0590_33445</name>
</gene>
<feature type="non-terminal residue" evidence="2">
    <location>
        <position position="1"/>
    </location>
</feature>
<dbReference type="RefSeq" id="WP_302042027.1">
    <property type="nucleotide sequence ID" value="NZ_JAUKPO010000048.1"/>
</dbReference>
<organism evidence="2 3">
    <name type="scientific">Rhodocytophaga aerolata</name>
    <dbReference type="NCBI Taxonomy" id="455078"/>
    <lineage>
        <taxon>Bacteria</taxon>
        <taxon>Pseudomonadati</taxon>
        <taxon>Bacteroidota</taxon>
        <taxon>Cytophagia</taxon>
        <taxon>Cytophagales</taxon>
        <taxon>Rhodocytophagaceae</taxon>
        <taxon>Rhodocytophaga</taxon>
    </lineage>
</organism>
<sequence length="63" mass="7214">VNGEVLGLWKLSTHKQKKQYLLKDSPLFLAGLFNQLMIAISIKAAAFINYLFNTFLRIIPFSQ</sequence>
<reference evidence="2" key="1">
    <citation type="submission" date="2023-07" db="EMBL/GenBank/DDBJ databases">
        <title>The genome sequence of Rhodocytophaga aerolata KACC 12507.</title>
        <authorList>
            <person name="Zhang X."/>
        </authorList>
    </citation>
    <scope>NUCLEOTIDE SEQUENCE</scope>
    <source>
        <strain evidence="2">KACC 12507</strain>
    </source>
</reference>
<keyword evidence="3" id="KW-1185">Reference proteome</keyword>
<keyword evidence="1" id="KW-0472">Membrane</keyword>
<protein>
    <submittedName>
        <fullName evidence="2">Uncharacterized protein</fullName>
    </submittedName>
</protein>
<dbReference type="EMBL" id="JAUKPO010000048">
    <property type="protein sequence ID" value="MDO1451227.1"/>
    <property type="molecule type" value="Genomic_DNA"/>
</dbReference>
<feature type="transmembrane region" description="Helical" evidence="1">
    <location>
        <begin position="27"/>
        <end position="52"/>
    </location>
</feature>
<evidence type="ECO:0000256" key="1">
    <source>
        <dbReference type="SAM" id="Phobius"/>
    </source>
</evidence>
<proteinExistence type="predicted"/>